<dbReference type="VEuPathDB" id="MicrosporidiaDB:H312_03079"/>
<dbReference type="HOGENOM" id="CLU_891296_0_0_1"/>
<dbReference type="AlphaFoldDB" id="A0A059EX10"/>
<sequence>MALRNQWYNDLDINQKYSAFYNPKQQEHEKSYIEWILSIFKEQKHDLQLLYKNINIFLDKRRHEIQERDLNSDIISEYINFVYDCDLFHIKICRMLQIYIDLFLFYNQSQFSKPNSTVNHRFKKIYDELSALKYDFSNNIHIKAVFDIVYKRILINDQSTKRILRKFFFKKYAETIELGKEIGKCFLDFVMRSFDIKEKYDGKNIIDLMRNCKFEDKFSEILLNFIDQCTIFPMSDFFSRFIALKNMRFIMHEQVARLRLGSRDISNKNLYSSFSKFLKEIEDLFNNKELNSHIFFYEHGIEQFENKEYNFS</sequence>
<keyword evidence="2" id="KW-1185">Reference proteome</keyword>
<evidence type="ECO:0000313" key="1">
    <source>
        <dbReference type="EMBL" id="KCZ79538.1"/>
    </source>
</evidence>
<protein>
    <submittedName>
        <fullName evidence="1">Uncharacterized protein</fullName>
    </submittedName>
</protein>
<organism evidence="1 2">
    <name type="scientific">Anncaliia algerae PRA339</name>
    <dbReference type="NCBI Taxonomy" id="1288291"/>
    <lineage>
        <taxon>Eukaryota</taxon>
        <taxon>Fungi</taxon>
        <taxon>Fungi incertae sedis</taxon>
        <taxon>Microsporidia</taxon>
        <taxon>Tubulinosematoidea</taxon>
        <taxon>Tubulinosematidae</taxon>
        <taxon>Anncaliia</taxon>
    </lineage>
</organism>
<reference evidence="1 2" key="2">
    <citation type="submission" date="2014-03" db="EMBL/GenBank/DDBJ databases">
        <title>The Genome Sequence of Anncaliia algerae insect isolate PRA339.</title>
        <authorList>
            <consortium name="The Broad Institute Genome Sequencing Platform"/>
            <consortium name="The Broad Institute Genome Sequencing Center for Infectious Disease"/>
            <person name="Cuomo C."/>
            <person name="Becnel J."/>
            <person name="Sanscrainte N."/>
            <person name="Walker B."/>
            <person name="Young S.K."/>
            <person name="Zeng Q."/>
            <person name="Gargeya S."/>
            <person name="Fitzgerald M."/>
            <person name="Haas B."/>
            <person name="Abouelleil A."/>
            <person name="Alvarado L."/>
            <person name="Arachchi H.M."/>
            <person name="Berlin A.M."/>
            <person name="Chapman S.B."/>
            <person name="Dewar J."/>
            <person name="Goldberg J."/>
            <person name="Griggs A."/>
            <person name="Gujja S."/>
            <person name="Hansen M."/>
            <person name="Howarth C."/>
            <person name="Imamovic A."/>
            <person name="Larimer J."/>
            <person name="McCowan C."/>
            <person name="Murphy C."/>
            <person name="Neiman D."/>
            <person name="Pearson M."/>
            <person name="Priest M."/>
            <person name="Roberts A."/>
            <person name="Saif S."/>
            <person name="Shea T."/>
            <person name="Sisk P."/>
            <person name="Sykes S."/>
            <person name="Wortman J."/>
            <person name="Nusbaum C."/>
            <person name="Birren B."/>
        </authorList>
    </citation>
    <scope>NUCLEOTIDE SEQUENCE [LARGE SCALE GENOMIC DNA]</scope>
    <source>
        <strain evidence="1 2">PRA339</strain>
    </source>
</reference>
<accession>A0A059EX10</accession>
<dbReference type="OrthoDB" id="10289338at2759"/>
<reference evidence="2" key="1">
    <citation type="submission" date="2013-02" db="EMBL/GenBank/DDBJ databases">
        <authorList>
            <consortium name="The Broad Institute Genome Sequencing Platform"/>
            <person name="Cuomo C."/>
            <person name="Becnel J."/>
            <person name="Sanscrainte N."/>
            <person name="Walker B."/>
            <person name="Young S.K."/>
            <person name="Zeng Q."/>
            <person name="Gargeya S."/>
            <person name="Fitzgerald M."/>
            <person name="Haas B."/>
            <person name="Abouelleil A."/>
            <person name="Alvarado L."/>
            <person name="Arachchi H.M."/>
            <person name="Berlin A.M."/>
            <person name="Chapman S.B."/>
            <person name="Dewar J."/>
            <person name="Goldberg J."/>
            <person name="Griggs A."/>
            <person name="Gujja S."/>
            <person name="Hansen M."/>
            <person name="Howarth C."/>
            <person name="Imamovic A."/>
            <person name="Larimer J."/>
            <person name="McCowan C."/>
            <person name="Murphy C."/>
            <person name="Neiman D."/>
            <person name="Pearson M."/>
            <person name="Priest M."/>
            <person name="Roberts A."/>
            <person name="Saif S."/>
            <person name="Shea T."/>
            <person name="Sisk P."/>
            <person name="Sykes S."/>
            <person name="Wortman J."/>
            <person name="Nusbaum C."/>
            <person name="Birren B."/>
        </authorList>
    </citation>
    <scope>NUCLEOTIDE SEQUENCE [LARGE SCALE GENOMIC DNA]</scope>
    <source>
        <strain evidence="2">PRA339</strain>
    </source>
</reference>
<dbReference type="EMBL" id="KK365260">
    <property type="protein sequence ID" value="KCZ79538.1"/>
    <property type="molecule type" value="Genomic_DNA"/>
</dbReference>
<name>A0A059EX10_9MICR</name>
<evidence type="ECO:0000313" key="2">
    <source>
        <dbReference type="Proteomes" id="UP000030655"/>
    </source>
</evidence>
<dbReference type="Proteomes" id="UP000030655">
    <property type="component" value="Unassembled WGS sequence"/>
</dbReference>
<gene>
    <name evidence="1" type="ORF">H312_03079</name>
</gene>
<proteinExistence type="predicted"/>